<keyword evidence="1" id="KW-0812">Transmembrane</keyword>
<comment type="caution">
    <text evidence="2">The sequence shown here is derived from an EMBL/GenBank/DDBJ whole genome shotgun (WGS) entry which is preliminary data.</text>
</comment>
<evidence type="ECO:0000313" key="3">
    <source>
        <dbReference type="Proteomes" id="UP000284375"/>
    </source>
</evidence>
<evidence type="ECO:0000256" key="1">
    <source>
        <dbReference type="SAM" id="Phobius"/>
    </source>
</evidence>
<keyword evidence="1" id="KW-1133">Transmembrane helix</keyword>
<evidence type="ECO:0000313" key="2">
    <source>
        <dbReference type="EMBL" id="ROW02754.1"/>
    </source>
</evidence>
<sequence>MSSHFSDEFIAYAKEEDAANHQHTSNWIPCYVLITLVPFVFVGCAWWANRQRKAAKPPWRLFAGRRRFSSSSSRADIDDHNKAPTESIEMRDLEAAHTITATAMARTRTIAASITSPAATATWLGAGMAPPRSRAASGASDTGAVLGGDALLEDVDLAGGRTPRWLGRTALPGESSAFQFQPEGSEWPRHGDLVLVQQVDRLPRATQRVTNI</sequence>
<dbReference type="Proteomes" id="UP000284375">
    <property type="component" value="Unassembled WGS sequence"/>
</dbReference>
<dbReference type="AlphaFoldDB" id="A0A423WHB4"/>
<dbReference type="OrthoDB" id="5205762at2759"/>
<feature type="transmembrane region" description="Helical" evidence="1">
    <location>
        <begin position="26"/>
        <end position="48"/>
    </location>
</feature>
<name>A0A423WHB4_CYTCH</name>
<keyword evidence="3" id="KW-1185">Reference proteome</keyword>
<reference evidence="2 3" key="1">
    <citation type="submission" date="2015-09" db="EMBL/GenBank/DDBJ databases">
        <title>Host preference determinants of Valsa canker pathogens revealed by comparative genomics.</title>
        <authorList>
            <person name="Yin Z."/>
            <person name="Huang L."/>
        </authorList>
    </citation>
    <scope>NUCLEOTIDE SEQUENCE [LARGE SCALE GENOMIC DNA]</scope>
    <source>
        <strain evidence="2 3">YSFL</strain>
    </source>
</reference>
<keyword evidence="1" id="KW-0472">Membrane</keyword>
<accession>A0A423WHB4</accession>
<gene>
    <name evidence="2" type="ORF">VSDG_01953</name>
</gene>
<proteinExistence type="predicted"/>
<dbReference type="EMBL" id="LJZO01000004">
    <property type="protein sequence ID" value="ROW02754.1"/>
    <property type="molecule type" value="Genomic_DNA"/>
</dbReference>
<organism evidence="2 3">
    <name type="scientific">Cytospora chrysosperma</name>
    <name type="common">Cytospora canker fungus</name>
    <name type="synonym">Sphaeria chrysosperma</name>
    <dbReference type="NCBI Taxonomy" id="252740"/>
    <lineage>
        <taxon>Eukaryota</taxon>
        <taxon>Fungi</taxon>
        <taxon>Dikarya</taxon>
        <taxon>Ascomycota</taxon>
        <taxon>Pezizomycotina</taxon>
        <taxon>Sordariomycetes</taxon>
        <taxon>Sordariomycetidae</taxon>
        <taxon>Diaporthales</taxon>
        <taxon>Cytosporaceae</taxon>
        <taxon>Cytospora</taxon>
    </lineage>
</organism>
<protein>
    <submittedName>
        <fullName evidence="2">Uncharacterized protein</fullName>
    </submittedName>
</protein>